<evidence type="ECO:0000256" key="3">
    <source>
        <dbReference type="ARBA" id="ARBA00023125"/>
    </source>
</evidence>
<feature type="domain" description="HTH lysR-type" evidence="5">
    <location>
        <begin position="1"/>
        <end position="58"/>
    </location>
</feature>
<dbReference type="SUPFAM" id="SSF46785">
    <property type="entry name" value="Winged helix' DNA-binding domain"/>
    <property type="match status" value="1"/>
</dbReference>
<dbReference type="PRINTS" id="PR00039">
    <property type="entry name" value="HTHLYSR"/>
</dbReference>
<comment type="caution">
    <text evidence="6">The sequence shown here is derived from an EMBL/GenBank/DDBJ whole genome shotgun (WGS) entry which is preliminary data.</text>
</comment>
<dbReference type="Proteomes" id="UP000028302">
    <property type="component" value="Unassembled WGS sequence"/>
</dbReference>
<dbReference type="eggNOG" id="COG0583">
    <property type="taxonomic scope" value="Bacteria"/>
</dbReference>
<dbReference type="EMBL" id="APNK01000006">
    <property type="protein sequence ID" value="KEZ78177.1"/>
    <property type="molecule type" value="Genomic_DNA"/>
</dbReference>
<protein>
    <submittedName>
        <fullName evidence="6">LysR family transcriptional regulator</fullName>
    </submittedName>
</protein>
<evidence type="ECO:0000313" key="6">
    <source>
        <dbReference type="EMBL" id="KEZ78177.1"/>
    </source>
</evidence>
<dbReference type="InterPro" id="IPR000847">
    <property type="entry name" value="LysR_HTH_N"/>
</dbReference>
<dbReference type="Gene3D" id="1.10.10.10">
    <property type="entry name" value="Winged helix-like DNA-binding domain superfamily/Winged helix DNA-binding domain"/>
    <property type="match status" value="1"/>
</dbReference>
<dbReference type="SUPFAM" id="SSF53850">
    <property type="entry name" value="Periplasmic binding protein-like II"/>
    <property type="match status" value="1"/>
</dbReference>
<organism evidence="6 7">
    <name type="scientific">Salinisphaera hydrothermalis (strain C41B8)</name>
    <dbReference type="NCBI Taxonomy" id="1304275"/>
    <lineage>
        <taxon>Bacteria</taxon>
        <taxon>Pseudomonadati</taxon>
        <taxon>Pseudomonadota</taxon>
        <taxon>Gammaproteobacteria</taxon>
        <taxon>Salinisphaerales</taxon>
        <taxon>Salinisphaeraceae</taxon>
        <taxon>Salinisphaera</taxon>
    </lineage>
</organism>
<evidence type="ECO:0000256" key="2">
    <source>
        <dbReference type="ARBA" id="ARBA00023015"/>
    </source>
</evidence>
<name>A0A084IN93_SALHC</name>
<dbReference type="GO" id="GO:0000976">
    <property type="term" value="F:transcription cis-regulatory region binding"/>
    <property type="evidence" value="ECO:0007669"/>
    <property type="project" value="TreeGrafter"/>
</dbReference>
<dbReference type="Pfam" id="PF00126">
    <property type="entry name" value="HTH_1"/>
    <property type="match status" value="1"/>
</dbReference>
<accession>A0A084IN93</accession>
<dbReference type="InterPro" id="IPR036388">
    <property type="entry name" value="WH-like_DNA-bd_sf"/>
</dbReference>
<dbReference type="PANTHER" id="PTHR30126">
    <property type="entry name" value="HTH-TYPE TRANSCRIPTIONAL REGULATOR"/>
    <property type="match status" value="1"/>
</dbReference>
<proteinExistence type="inferred from homology"/>
<dbReference type="GO" id="GO:0003700">
    <property type="term" value="F:DNA-binding transcription factor activity"/>
    <property type="evidence" value="ECO:0007669"/>
    <property type="project" value="InterPro"/>
</dbReference>
<keyword evidence="3" id="KW-0238">DNA-binding</keyword>
<dbReference type="FunFam" id="1.10.10.10:FF:000001">
    <property type="entry name" value="LysR family transcriptional regulator"/>
    <property type="match status" value="1"/>
</dbReference>
<dbReference type="InterPro" id="IPR005119">
    <property type="entry name" value="LysR_subst-bd"/>
</dbReference>
<gene>
    <name evidence="6" type="ORF">C41B8_06317</name>
</gene>
<reference evidence="6 7" key="1">
    <citation type="submission" date="2013-03" db="EMBL/GenBank/DDBJ databases">
        <title>Salinisphaera hydrothermalis C41B8 Genome Sequencing.</title>
        <authorList>
            <person name="Li C."/>
            <person name="Lai Q."/>
            <person name="Shao Z."/>
        </authorList>
    </citation>
    <scope>NUCLEOTIDE SEQUENCE [LARGE SCALE GENOMIC DNA]</scope>
    <source>
        <strain evidence="6 7">C41B8</strain>
    </source>
</reference>
<keyword evidence="7" id="KW-1185">Reference proteome</keyword>
<dbReference type="PROSITE" id="PS50931">
    <property type="entry name" value="HTH_LYSR"/>
    <property type="match status" value="1"/>
</dbReference>
<evidence type="ECO:0000256" key="4">
    <source>
        <dbReference type="ARBA" id="ARBA00023163"/>
    </source>
</evidence>
<dbReference type="PATRIC" id="fig|1304275.5.peg.1293"/>
<dbReference type="AlphaFoldDB" id="A0A084IN93"/>
<evidence type="ECO:0000256" key="1">
    <source>
        <dbReference type="ARBA" id="ARBA00009437"/>
    </source>
</evidence>
<keyword evidence="2" id="KW-0805">Transcription regulation</keyword>
<keyword evidence="4" id="KW-0804">Transcription</keyword>
<comment type="similarity">
    <text evidence="1">Belongs to the LysR transcriptional regulatory family.</text>
</comment>
<dbReference type="Gene3D" id="3.40.190.10">
    <property type="entry name" value="Periplasmic binding protein-like II"/>
    <property type="match status" value="2"/>
</dbReference>
<dbReference type="PANTHER" id="PTHR30126:SF98">
    <property type="entry name" value="HTH-TYPE TRANSCRIPTIONAL ACTIVATOR BAUR"/>
    <property type="match status" value="1"/>
</dbReference>
<dbReference type="Pfam" id="PF03466">
    <property type="entry name" value="LysR_substrate"/>
    <property type="match status" value="1"/>
</dbReference>
<dbReference type="STRING" id="1304275.C41B8_06317"/>
<dbReference type="InterPro" id="IPR036390">
    <property type="entry name" value="WH_DNA-bd_sf"/>
</dbReference>
<evidence type="ECO:0000259" key="5">
    <source>
        <dbReference type="PROSITE" id="PS50931"/>
    </source>
</evidence>
<evidence type="ECO:0000313" key="7">
    <source>
        <dbReference type="Proteomes" id="UP000028302"/>
    </source>
</evidence>
<sequence>MNYHHLYYFWRVAKQGNLTETAARLHLSQSALSTQIKKLEASLGQPLFERVGRQLELTEAGRVALDYAEPIFTRGDELLATLREGRAAARQVVRIGAMATLSRNFQEGFIAPLMDRNDISLVLQSGRLDDLLGQLSTHRLDLVLSNTDLRSTAETPWRSRRIARQAVSVLGRPRAQPFRLPDDLADARVLLPGEHSEIRTAVDMYCEHWGLRLHILAEVDDMAMLRLMARDSNAVSIMPPVVVRDEIADGTLVEYGRLPNVHENFYAIGVKRYFQNPLIEKLLARSSDELIRD</sequence>